<reference evidence="2 3" key="1">
    <citation type="submission" date="2021-03" db="EMBL/GenBank/DDBJ databases">
        <authorList>
            <person name="Kanchanasin P."/>
            <person name="Saeng-In P."/>
            <person name="Phongsopitanun W."/>
            <person name="Yuki M."/>
            <person name="Kudo T."/>
            <person name="Ohkuma M."/>
            <person name="Tanasupawat S."/>
        </authorList>
    </citation>
    <scope>NUCLEOTIDE SEQUENCE [LARGE SCALE GENOMIC DNA]</scope>
    <source>
        <strain evidence="2 3">L46</strain>
    </source>
</reference>
<dbReference type="EMBL" id="JAGEOK010000015">
    <property type="protein sequence ID" value="MBO2440564.1"/>
    <property type="molecule type" value="Genomic_DNA"/>
</dbReference>
<accession>A0ABS3R2S4</accession>
<keyword evidence="1" id="KW-1133">Transmembrane helix</keyword>
<dbReference type="InterPro" id="IPR015943">
    <property type="entry name" value="WD40/YVTN_repeat-like_dom_sf"/>
</dbReference>
<keyword evidence="1" id="KW-0812">Transmembrane</keyword>
<sequence length="370" mass="38478">MNTMPEDLVRGALADAAATVAAGAVRPLAPAAPRRRRLAAPIGAVAVAAVALAIVALVVRPSGHPAATPRMTLAAYAGAKYVLTGGMPPGTPVTVNDAATGKRIAHVPVPRGTTGFWDAAGSGDDRTFFLTTVDVGQSVIRFYRLSLKADGTPALLAELPRLTLHGLPGEGPRLLAATRDRSTIAYVTESGAKLTAGNGEYSLTDDDRIRERITVIDVATGRRRAFDLPQGQVADDLTWTPDGRRLLFTAETPDTGLRVLDPATGVIRPVRLGPPGTELIGAAADSDNAHIVALVAGQGQGHVKWYSLAAGKIDRDVPLGPVHSGSPAVVSFGDAIVAEIGGHVYKITGNTVHKRPTPRGIVDLSPQSTW</sequence>
<protein>
    <submittedName>
        <fullName evidence="2">Uncharacterized protein</fullName>
    </submittedName>
</protein>
<organism evidence="2 3">
    <name type="scientific">Actinomadura nitritigenes</name>
    <dbReference type="NCBI Taxonomy" id="134602"/>
    <lineage>
        <taxon>Bacteria</taxon>
        <taxon>Bacillati</taxon>
        <taxon>Actinomycetota</taxon>
        <taxon>Actinomycetes</taxon>
        <taxon>Streptosporangiales</taxon>
        <taxon>Thermomonosporaceae</taxon>
        <taxon>Actinomadura</taxon>
    </lineage>
</organism>
<dbReference type="InterPro" id="IPR011045">
    <property type="entry name" value="N2O_reductase_N"/>
</dbReference>
<proteinExistence type="predicted"/>
<dbReference type="Proteomes" id="UP000666915">
    <property type="component" value="Unassembled WGS sequence"/>
</dbReference>
<feature type="transmembrane region" description="Helical" evidence="1">
    <location>
        <begin position="38"/>
        <end position="59"/>
    </location>
</feature>
<gene>
    <name evidence="2" type="ORF">J4557_23835</name>
</gene>
<name>A0ABS3R2S4_9ACTN</name>
<comment type="caution">
    <text evidence="2">The sequence shown here is derived from an EMBL/GenBank/DDBJ whole genome shotgun (WGS) entry which is preliminary data.</text>
</comment>
<dbReference type="Gene3D" id="2.130.10.10">
    <property type="entry name" value="YVTN repeat-like/Quinoprotein amine dehydrogenase"/>
    <property type="match status" value="1"/>
</dbReference>
<dbReference type="SUPFAM" id="SSF50974">
    <property type="entry name" value="Nitrous oxide reductase, N-terminal domain"/>
    <property type="match status" value="1"/>
</dbReference>
<evidence type="ECO:0000256" key="1">
    <source>
        <dbReference type="SAM" id="Phobius"/>
    </source>
</evidence>
<evidence type="ECO:0000313" key="2">
    <source>
        <dbReference type="EMBL" id="MBO2440564.1"/>
    </source>
</evidence>
<dbReference type="RefSeq" id="WP_208268960.1">
    <property type="nucleotide sequence ID" value="NZ_BAAAGM010000024.1"/>
</dbReference>
<evidence type="ECO:0000313" key="3">
    <source>
        <dbReference type="Proteomes" id="UP000666915"/>
    </source>
</evidence>
<keyword evidence="1" id="KW-0472">Membrane</keyword>
<keyword evidence="3" id="KW-1185">Reference proteome</keyword>